<dbReference type="AlphaFoldDB" id="A0A2U3E2I1"/>
<feature type="compositionally biased region" description="Polar residues" evidence="1">
    <location>
        <begin position="14"/>
        <end position="23"/>
    </location>
</feature>
<feature type="compositionally biased region" description="Basic and acidic residues" evidence="1">
    <location>
        <begin position="1"/>
        <end position="13"/>
    </location>
</feature>
<evidence type="ECO:0000256" key="1">
    <source>
        <dbReference type="SAM" id="MobiDB-lite"/>
    </source>
</evidence>
<feature type="compositionally biased region" description="Basic and acidic residues" evidence="1">
    <location>
        <begin position="36"/>
        <end position="49"/>
    </location>
</feature>
<organism evidence="2 3">
    <name type="scientific">Purpureocillium lilacinum</name>
    <name type="common">Paecilomyces lilacinus</name>
    <dbReference type="NCBI Taxonomy" id="33203"/>
    <lineage>
        <taxon>Eukaryota</taxon>
        <taxon>Fungi</taxon>
        <taxon>Dikarya</taxon>
        <taxon>Ascomycota</taxon>
        <taxon>Pezizomycotina</taxon>
        <taxon>Sordariomycetes</taxon>
        <taxon>Hypocreomycetidae</taxon>
        <taxon>Hypocreales</taxon>
        <taxon>Ophiocordycipitaceae</taxon>
        <taxon>Purpureocillium</taxon>
    </lineage>
</organism>
<dbReference type="EMBL" id="LCWV01000014">
    <property type="protein sequence ID" value="PWI68686.1"/>
    <property type="molecule type" value="Genomic_DNA"/>
</dbReference>
<feature type="region of interest" description="Disordered" evidence="1">
    <location>
        <begin position="1"/>
        <end position="88"/>
    </location>
</feature>
<reference evidence="2 3" key="1">
    <citation type="journal article" date="2016" name="Front. Microbiol.">
        <title>Genome and transcriptome sequences reveal the specific parasitism of the nematophagous Purpureocillium lilacinum 36-1.</title>
        <authorList>
            <person name="Xie J."/>
            <person name="Li S."/>
            <person name="Mo C."/>
            <person name="Xiao X."/>
            <person name="Peng D."/>
            <person name="Wang G."/>
            <person name="Xiao Y."/>
        </authorList>
    </citation>
    <scope>NUCLEOTIDE SEQUENCE [LARGE SCALE GENOMIC DNA]</scope>
    <source>
        <strain evidence="2 3">36-1</strain>
    </source>
</reference>
<accession>A0A2U3E2I1</accession>
<sequence length="112" mass="12395">MKTKRDNDVKRNEMTISQNTMDTWSGLGGEGTTNASKKEGGRREDEAAKEVGWGDAERVREADGRLENSESGTRAAPKAHANGSTMGNTRSKTCIVFYTWVLLVSCLQWDPR</sequence>
<gene>
    <name evidence="2" type="ORF">PCL_01775</name>
</gene>
<name>A0A2U3E2I1_PURLI</name>
<proteinExistence type="predicted"/>
<comment type="caution">
    <text evidence="2">The sequence shown here is derived from an EMBL/GenBank/DDBJ whole genome shotgun (WGS) entry which is preliminary data.</text>
</comment>
<dbReference type="Proteomes" id="UP000245956">
    <property type="component" value="Unassembled WGS sequence"/>
</dbReference>
<feature type="compositionally biased region" description="Basic and acidic residues" evidence="1">
    <location>
        <begin position="55"/>
        <end position="68"/>
    </location>
</feature>
<protein>
    <submittedName>
        <fullName evidence="2">Uncharacterized protein</fullName>
    </submittedName>
</protein>
<evidence type="ECO:0000313" key="3">
    <source>
        <dbReference type="Proteomes" id="UP000245956"/>
    </source>
</evidence>
<evidence type="ECO:0000313" key="2">
    <source>
        <dbReference type="EMBL" id="PWI68686.1"/>
    </source>
</evidence>